<sequence>MSMQDPSIAKENLRRYPWAREIVDGWRT</sequence>
<dbReference type="EMBL" id="UINC01061190">
    <property type="protein sequence ID" value="SVB86500.1"/>
    <property type="molecule type" value="Genomic_DNA"/>
</dbReference>
<name>A0A382HGS0_9ZZZZ</name>
<feature type="non-terminal residue" evidence="1">
    <location>
        <position position="28"/>
    </location>
</feature>
<accession>A0A382HGS0</accession>
<proteinExistence type="predicted"/>
<dbReference type="AlphaFoldDB" id="A0A382HGS0"/>
<organism evidence="1">
    <name type="scientific">marine metagenome</name>
    <dbReference type="NCBI Taxonomy" id="408172"/>
    <lineage>
        <taxon>unclassified sequences</taxon>
        <taxon>metagenomes</taxon>
        <taxon>ecological metagenomes</taxon>
    </lineage>
</organism>
<reference evidence="1" key="1">
    <citation type="submission" date="2018-05" db="EMBL/GenBank/DDBJ databases">
        <authorList>
            <person name="Lanie J.A."/>
            <person name="Ng W.-L."/>
            <person name="Kazmierczak K.M."/>
            <person name="Andrzejewski T.M."/>
            <person name="Davidsen T.M."/>
            <person name="Wayne K.J."/>
            <person name="Tettelin H."/>
            <person name="Glass J.I."/>
            <person name="Rusch D."/>
            <person name="Podicherti R."/>
            <person name="Tsui H.-C.T."/>
            <person name="Winkler M.E."/>
        </authorList>
    </citation>
    <scope>NUCLEOTIDE SEQUENCE</scope>
</reference>
<gene>
    <name evidence="1" type="ORF">METZ01_LOCUS239354</name>
</gene>
<protein>
    <submittedName>
        <fullName evidence="1">Uncharacterized protein</fullName>
    </submittedName>
</protein>
<evidence type="ECO:0000313" key="1">
    <source>
        <dbReference type="EMBL" id="SVB86500.1"/>
    </source>
</evidence>